<dbReference type="InterPro" id="IPR054790">
    <property type="entry name" value="MurU"/>
</dbReference>
<dbReference type="InterPro" id="IPR050486">
    <property type="entry name" value="Mannose-1P_guanyltransferase"/>
</dbReference>
<dbReference type="AlphaFoldDB" id="A0A8J7JXK9"/>
<dbReference type="Pfam" id="PF00483">
    <property type="entry name" value="NTP_transferase"/>
    <property type="match status" value="1"/>
</dbReference>
<evidence type="ECO:0000259" key="1">
    <source>
        <dbReference type="Pfam" id="PF00483"/>
    </source>
</evidence>
<protein>
    <submittedName>
        <fullName evidence="2">Nucleotidyltransferase family protein</fullName>
    </submittedName>
</protein>
<dbReference type="Proteomes" id="UP000640333">
    <property type="component" value="Unassembled WGS sequence"/>
</dbReference>
<dbReference type="InterPro" id="IPR029044">
    <property type="entry name" value="Nucleotide-diphossugar_trans"/>
</dbReference>
<feature type="domain" description="Nucleotidyl transferase" evidence="1">
    <location>
        <begin position="3"/>
        <end position="120"/>
    </location>
</feature>
<dbReference type="SUPFAM" id="SSF53448">
    <property type="entry name" value="Nucleotide-diphospho-sugar transferases"/>
    <property type="match status" value="1"/>
</dbReference>
<dbReference type="Gene3D" id="3.90.550.10">
    <property type="entry name" value="Spore Coat Polysaccharide Biosynthesis Protein SpsA, Chain A"/>
    <property type="match status" value="1"/>
</dbReference>
<dbReference type="PANTHER" id="PTHR22572">
    <property type="entry name" value="SUGAR-1-PHOSPHATE GUANYL TRANSFERASE"/>
    <property type="match status" value="1"/>
</dbReference>
<keyword evidence="3" id="KW-1185">Reference proteome</keyword>
<evidence type="ECO:0000313" key="3">
    <source>
        <dbReference type="Proteomes" id="UP000640333"/>
    </source>
</evidence>
<dbReference type="InterPro" id="IPR005835">
    <property type="entry name" value="NTP_transferase_dom"/>
</dbReference>
<sequence>MRAMILAAGLGTRMRPLTLDTPKPLLKIANQPMIEHHILRLKAAGFTHLVINHAWLGEQIEAYLGDGQRLGVEIVYSAESEPLETAGGIAKALPLLSPDGHSPFAVINGDIYCDYPFAQLPLMLDAPKIAHLVLVDNPEHNPAGDFALQAGSVVDESADTRKLTFSGISVLSPALFEGIRSGEKAALAPLLRAAISEGKVSGEHHPGYWVDVGTPERLTEVDQFVREQNGV</sequence>
<dbReference type="NCBIfam" id="NF045761">
    <property type="entry name" value="NAMPUrTaseMurU"/>
    <property type="match status" value="1"/>
</dbReference>
<proteinExistence type="predicted"/>
<organism evidence="2 3">
    <name type="scientific">Pontibacterium sinense</name>
    <dbReference type="NCBI Taxonomy" id="2781979"/>
    <lineage>
        <taxon>Bacteria</taxon>
        <taxon>Pseudomonadati</taxon>
        <taxon>Pseudomonadota</taxon>
        <taxon>Gammaproteobacteria</taxon>
        <taxon>Oceanospirillales</taxon>
        <taxon>Oceanospirillaceae</taxon>
        <taxon>Pontibacterium</taxon>
    </lineage>
</organism>
<dbReference type="EMBL" id="JADEYS010000003">
    <property type="protein sequence ID" value="MBE9396453.1"/>
    <property type="molecule type" value="Genomic_DNA"/>
</dbReference>
<dbReference type="CDD" id="cd06422">
    <property type="entry name" value="NTP_transferase_like_1"/>
    <property type="match status" value="1"/>
</dbReference>
<name>A0A8J7JXK9_9GAMM</name>
<accession>A0A8J7JXK9</accession>
<evidence type="ECO:0000313" key="2">
    <source>
        <dbReference type="EMBL" id="MBE9396453.1"/>
    </source>
</evidence>
<reference evidence="2" key="1">
    <citation type="submission" date="2020-10" db="EMBL/GenBank/DDBJ databases">
        <title>Bacterium isolated from coastal waters sediment.</title>
        <authorList>
            <person name="Chen R.-J."/>
            <person name="Lu D.-C."/>
            <person name="Zhu K.-L."/>
            <person name="Du Z.-J."/>
        </authorList>
    </citation>
    <scope>NUCLEOTIDE SEQUENCE</scope>
    <source>
        <strain evidence="2">N1Y112</strain>
    </source>
</reference>
<dbReference type="RefSeq" id="WP_193952004.1">
    <property type="nucleotide sequence ID" value="NZ_JADEYS010000003.1"/>
</dbReference>
<gene>
    <name evidence="2" type="ORF">IOQ59_04175</name>
</gene>
<comment type="caution">
    <text evidence="2">The sequence shown here is derived from an EMBL/GenBank/DDBJ whole genome shotgun (WGS) entry which is preliminary data.</text>
</comment>